<dbReference type="OrthoDB" id="2087681at2"/>
<feature type="transmembrane region" description="Helical" evidence="1">
    <location>
        <begin position="49"/>
        <end position="69"/>
    </location>
</feature>
<keyword evidence="1" id="KW-0472">Membrane</keyword>
<feature type="transmembrane region" description="Helical" evidence="1">
    <location>
        <begin position="6"/>
        <end position="28"/>
    </location>
</feature>
<reference evidence="3 4" key="1">
    <citation type="submission" date="2017-04" db="EMBL/GenBank/DDBJ databases">
        <authorList>
            <person name="Afonso C.L."/>
            <person name="Miller P.J."/>
            <person name="Scott M.A."/>
            <person name="Spackman E."/>
            <person name="Goraichik I."/>
            <person name="Dimitrov K.M."/>
            <person name="Suarez D.L."/>
            <person name="Swayne D.E."/>
        </authorList>
    </citation>
    <scope>NUCLEOTIDE SEQUENCE [LARGE SCALE GENOMIC DNA]</scope>
    <source>
        <strain evidence="3 4">DSM 12555</strain>
    </source>
</reference>
<protein>
    <recommendedName>
        <fullName evidence="2">DUF1648 domain-containing protein</fullName>
    </recommendedName>
</protein>
<organism evidence="3 4">
    <name type="scientific">Clostridium acidisoli DSM 12555</name>
    <dbReference type="NCBI Taxonomy" id="1121291"/>
    <lineage>
        <taxon>Bacteria</taxon>
        <taxon>Bacillati</taxon>
        <taxon>Bacillota</taxon>
        <taxon>Clostridia</taxon>
        <taxon>Eubacteriales</taxon>
        <taxon>Clostridiaceae</taxon>
        <taxon>Clostridium</taxon>
    </lineage>
</organism>
<gene>
    <name evidence="3" type="ORF">SAMN02745134_01706</name>
</gene>
<proteinExistence type="predicted"/>
<keyword evidence="1" id="KW-0812">Transmembrane</keyword>
<sequence>MNENLIKKISIIFLVITIIINVATYMYLPVKIGMHVNNNGTMDNYIPKMLFVLVTPVLIIAIWIFSFIYKASNKFKVIIVETVFFIANIWIIFSQLKI</sequence>
<accession>A0A1W1XGU3</accession>
<dbReference type="STRING" id="1121291.SAMN02745134_01706"/>
<evidence type="ECO:0000259" key="2">
    <source>
        <dbReference type="Pfam" id="PF07853"/>
    </source>
</evidence>
<dbReference type="AlphaFoldDB" id="A0A1W1XGU3"/>
<dbReference type="EMBL" id="FWXH01000004">
    <property type="protein sequence ID" value="SMC22731.1"/>
    <property type="molecule type" value="Genomic_DNA"/>
</dbReference>
<dbReference type="Pfam" id="PF07853">
    <property type="entry name" value="DUF1648"/>
    <property type="match status" value="1"/>
</dbReference>
<name>A0A1W1XGU3_9CLOT</name>
<dbReference type="InterPro" id="IPR012867">
    <property type="entry name" value="DUF1648"/>
</dbReference>
<evidence type="ECO:0000313" key="3">
    <source>
        <dbReference type="EMBL" id="SMC22731.1"/>
    </source>
</evidence>
<keyword evidence="4" id="KW-1185">Reference proteome</keyword>
<dbReference type="RefSeq" id="WP_084115187.1">
    <property type="nucleotide sequence ID" value="NZ_FWXH01000004.1"/>
</dbReference>
<evidence type="ECO:0000256" key="1">
    <source>
        <dbReference type="SAM" id="Phobius"/>
    </source>
</evidence>
<feature type="domain" description="DUF1648" evidence="2">
    <location>
        <begin position="12"/>
        <end position="60"/>
    </location>
</feature>
<feature type="transmembrane region" description="Helical" evidence="1">
    <location>
        <begin position="75"/>
        <end position="93"/>
    </location>
</feature>
<keyword evidence="1" id="KW-1133">Transmembrane helix</keyword>
<evidence type="ECO:0000313" key="4">
    <source>
        <dbReference type="Proteomes" id="UP000192468"/>
    </source>
</evidence>
<dbReference type="Proteomes" id="UP000192468">
    <property type="component" value="Unassembled WGS sequence"/>
</dbReference>